<protein>
    <recommendedName>
        <fullName evidence="3">DUF2577 domain-containing protein</fullName>
    </recommendedName>
</protein>
<dbReference type="RefSeq" id="WP_036684207.1">
    <property type="nucleotide sequence ID" value="NZ_MKQP01000045.1"/>
</dbReference>
<dbReference type="Pfam" id="PF10844">
    <property type="entry name" value="DUF2577"/>
    <property type="match status" value="1"/>
</dbReference>
<name>A0A1R0X0F8_9BACL</name>
<evidence type="ECO:0000313" key="1">
    <source>
        <dbReference type="EMBL" id="OMD25480.1"/>
    </source>
</evidence>
<comment type="caution">
    <text evidence="1">The sequence shown here is derived from an EMBL/GenBank/DDBJ whole genome shotgun (WGS) entry which is preliminary data.</text>
</comment>
<evidence type="ECO:0000313" key="2">
    <source>
        <dbReference type="Proteomes" id="UP000187465"/>
    </source>
</evidence>
<accession>A0A1R0X0F8</accession>
<dbReference type="EMBL" id="MKQP01000045">
    <property type="protein sequence ID" value="OMD25480.1"/>
    <property type="molecule type" value="Genomic_DNA"/>
</dbReference>
<reference evidence="1 2" key="1">
    <citation type="submission" date="2016-10" db="EMBL/GenBank/DDBJ databases">
        <title>Paenibacillus species isolates.</title>
        <authorList>
            <person name="Beno S.M."/>
        </authorList>
    </citation>
    <scope>NUCLEOTIDE SEQUENCE [LARGE SCALE GENOMIC DNA]</scope>
    <source>
        <strain evidence="1 2">FSL H7-0604</strain>
    </source>
</reference>
<gene>
    <name evidence="1" type="ORF">BJP51_04325</name>
</gene>
<dbReference type="Proteomes" id="UP000187465">
    <property type="component" value="Unassembled WGS sequence"/>
</dbReference>
<sequence>MIDAIKRAATEAVNAAGPVLVQLGIVEKINPLVVLVDNRLSLTEDFLIVPETLSEQKITIGIQEYVIRKPLATGDKLLLIRMQGGQRYVIMDRVVSA</sequence>
<proteinExistence type="predicted"/>
<dbReference type="AlphaFoldDB" id="A0A1R0X0F8"/>
<evidence type="ECO:0008006" key="3">
    <source>
        <dbReference type="Google" id="ProtNLM"/>
    </source>
</evidence>
<organism evidence="1 2">
    <name type="scientific">Paenibacillus odorifer</name>
    <dbReference type="NCBI Taxonomy" id="189426"/>
    <lineage>
        <taxon>Bacteria</taxon>
        <taxon>Bacillati</taxon>
        <taxon>Bacillota</taxon>
        <taxon>Bacilli</taxon>
        <taxon>Bacillales</taxon>
        <taxon>Paenibacillaceae</taxon>
        <taxon>Paenibacillus</taxon>
    </lineage>
</organism>
<dbReference type="InterPro" id="IPR022555">
    <property type="entry name" value="DUF2577"/>
</dbReference>